<keyword evidence="9 12" id="KW-0560">Oxidoreductase</keyword>
<keyword evidence="14" id="KW-0547">Nucleotide-binding</keyword>
<comment type="function">
    <text evidence="2 12">Catalyzes the synthesis of 5,6-dihydrouridine (D), a modified base found in the D-loop of most tRNAs, via the reduction of the C5-C6 double bond in target uridines.</text>
</comment>
<dbReference type="CDD" id="cd02801">
    <property type="entry name" value="DUS_like_FMN"/>
    <property type="match status" value="1"/>
</dbReference>
<dbReference type="InterPro" id="IPR001269">
    <property type="entry name" value="DUS_fam"/>
</dbReference>
<evidence type="ECO:0000256" key="11">
    <source>
        <dbReference type="ARBA" id="ARBA00048802"/>
    </source>
</evidence>
<dbReference type="Gene3D" id="1.10.1200.80">
    <property type="entry name" value="Putative flavin oxidoreducatase, domain 2"/>
    <property type="match status" value="1"/>
</dbReference>
<dbReference type="AlphaFoldDB" id="A0AA44BGD8"/>
<gene>
    <name evidence="16" type="primary">dusB</name>
    <name evidence="16" type="ORF">ISALK_14460</name>
</gene>
<dbReference type="EMBL" id="SUMG01000044">
    <property type="protein sequence ID" value="NBG89685.1"/>
    <property type="molecule type" value="Genomic_DNA"/>
</dbReference>
<evidence type="ECO:0000256" key="2">
    <source>
        <dbReference type="ARBA" id="ARBA00002790"/>
    </source>
</evidence>
<dbReference type="PROSITE" id="PS01136">
    <property type="entry name" value="UPF0034"/>
    <property type="match status" value="1"/>
</dbReference>
<comment type="cofactor">
    <cofactor evidence="1 12 14">
        <name>FMN</name>
        <dbReference type="ChEBI" id="CHEBI:58210"/>
    </cofactor>
</comment>
<evidence type="ECO:0000259" key="15">
    <source>
        <dbReference type="Pfam" id="PF01207"/>
    </source>
</evidence>
<dbReference type="InterPro" id="IPR013785">
    <property type="entry name" value="Aldolase_TIM"/>
</dbReference>
<evidence type="ECO:0000256" key="10">
    <source>
        <dbReference type="ARBA" id="ARBA00048205"/>
    </source>
</evidence>
<evidence type="ECO:0000256" key="3">
    <source>
        <dbReference type="ARBA" id="ARBA00022555"/>
    </source>
</evidence>
<evidence type="ECO:0000256" key="6">
    <source>
        <dbReference type="ARBA" id="ARBA00022694"/>
    </source>
</evidence>
<dbReference type="NCBIfam" id="TIGR00737">
    <property type="entry name" value="nifR3_yhdG"/>
    <property type="match status" value="1"/>
</dbReference>
<dbReference type="InterPro" id="IPR024036">
    <property type="entry name" value="tRNA-dHydroUridine_Synthase_C"/>
</dbReference>
<protein>
    <recommendedName>
        <fullName evidence="12">tRNA-dihydrouridine synthase</fullName>
        <ecNumber evidence="12">1.3.1.-</ecNumber>
    </recommendedName>
</protein>
<evidence type="ECO:0000256" key="9">
    <source>
        <dbReference type="ARBA" id="ARBA00023002"/>
    </source>
</evidence>
<dbReference type="GO" id="GO:0017150">
    <property type="term" value="F:tRNA dihydrouridine synthase activity"/>
    <property type="evidence" value="ECO:0007669"/>
    <property type="project" value="InterPro"/>
</dbReference>
<keyword evidence="6 12" id="KW-0819">tRNA processing</keyword>
<dbReference type="InterPro" id="IPR004652">
    <property type="entry name" value="DusB-like"/>
</dbReference>
<reference evidence="16 17" key="1">
    <citation type="submission" date="2019-04" db="EMBL/GenBank/DDBJ databases">
        <title>Isachenkonia alkalipeptolytica gen. nov. sp. nov. a new anaerobic, alkiliphilic organothrophic bacterium capable to reduce synthesized ferrihydrite isolated from a soda lake.</title>
        <authorList>
            <person name="Toshchakov S.V."/>
            <person name="Zavarzina D.G."/>
            <person name="Zhilina T.N."/>
            <person name="Kostrikina N.A."/>
            <person name="Kublanov I.V."/>
        </authorList>
    </citation>
    <scope>NUCLEOTIDE SEQUENCE [LARGE SCALE GENOMIC DNA]</scope>
    <source>
        <strain evidence="16 17">Z-1701</strain>
    </source>
</reference>
<evidence type="ECO:0000256" key="7">
    <source>
        <dbReference type="ARBA" id="ARBA00022857"/>
    </source>
</evidence>
<dbReference type="SUPFAM" id="SSF51395">
    <property type="entry name" value="FMN-linked oxidoreductases"/>
    <property type="match status" value="1"/>
</dbReference>
<evidence type="ECO:0000256" key="13">
    <source>
        <dbReference type="PIRSR" id="PIRSR006621-1"/>
    </source>
</evidence>
<feature type="binding site" evidence="14">
    <location>
        <position position="71"/>
    </location>
    <ligand>
        <name>FMN</name>
        <dbReference type="ChEBI" id="CHEBI:58210"/>
    </ligand>
</feature>
<feature type="binding site" evidence="14">
    <location>
        <begin position="14"/>
        <end position="16"/>
    </location>
    <ligand>
        <name>FMN</name>
        <dbReference type="ChEBI" id="CHEBI:58210"/>
    </ligand>
</feature>
<evidence type="ECO:0000256" key="1">
    <source>
        <dbReference type="ARBA" id="ARBA00001917"/>
    </source>
</evidence>
<sequence length="318" mass="34938">MVKDFMKGKVILAPMAGITDRAFREICSEEGADFVYTEMVSAKALCYGDKKTQGLLDMGEPGEEKTPYGIQIFGSEPEVIGEAVNRLNPRDHTLLDLNLGCPAPKVVKNGDGAALMKTPLKAKAVIEAAVKASSKPVTVKIRKGWDDEGINDLEIAGIAEAAGAEMLTIHGRTREEFYSGTADWEAIRRVKKALNIPVIGNGDVFTGEDAKALFQKTGVDAVMVGRGVRGNPFIFREIKRVIEGKEKPELHSEDFREVILRHLKKAVAYKGEHTAVKEMRKHLGWYVKGRPHGAALKREINHIESEAALVALVKEYFA</sequence>
<feature type="binding site" evidence="14">
    <location>
        <position position="140"/>
    </location>
    <ligand>
        <name>FMN</name>
        <dbReference type="ChEBI" id="CHEBI:58210"/>
    </ligand>
</feature>
<dbReference type="Gene3D" id="3.20.20.70">
    <property type="entry name" value="Aldolase class I"/>
    <property type="match status" value="1"/>
</dbReference>
<dbReference type="Proteomes" id="UP000449710">
    <property type="component" value="Unassembled WGS sequence"/>
</dbReference>
<evidence type="ECO:0000256" key="4">
    <source>
        <dbReference type="ARBA" id="ARBA00022630"/>
    </source>
</evidence>
<evidence type="ECO:0000313" key="16">
    <source>
        <dbReference type="EMBL" id="NBG89685.1"/>
    </source>
</evidence>
<keyword evidence="7" id="KW-0521">NADP</keyword>
<feature type="binding site" evidence="14">
    <location>
        <position position="170"/>
    </location>
    <ligand>
        <name>FMN</name>
        <dbReference type="ChEBI" id="CHEBI:58210"/>
    </ligand>
</feature>
<dbReference type="GO" id="GO:0050660">
    <property type="term" value="F:flavin adenine dinucleotide binding"/>
    <property type="evidence" value="ECO:0007669"/>
    <property type="project" value="InterPro"/>
</dbReference>
<organism evidence="16 17">
    <name type="scientific">Isachenkonia alkalipeptolytica</name>
    <dbReference type="NCBI Taxonomy" id="2565777"/>
    <lineage>
        <taxon>Bacteria</taxon>
        <taxon>Bacillati</taxon>
        <taxon>Bacillota</taxon>
        <taxon>Clostridia</taxon>
        <taxon>Eubacteriales</taxon>
        <taxon>Clostridiaceae</taxon>
        <taxon>Isachenkonia</taxon>
    </lineage>
</organism>
<feature type="binding site" evidence="14">
    <location>
        <begin position="225"/>
        <end position="226"/>
    </location>
    <ligand>
        <name>FMN</name>
        <dbReference type="ChEBI" id="CHEBI:58210"/>
    </ligand>
</feature>
<accession>A0AA44BGD8</accession>
<dbReference type="InterPro" id="IPR035587">
    <property type="entry name" value="DUS-like_FMN-bd"/>
</dbReference>
<dbReference type="Pfam" id="PF01207">
    <property type="entry name" value="Dus"/>
    <property type="match status" value="1"/>
</dbReference>
<comment type="catalytic activity">
    <reaction evidence="11">
        <text>a 5,6-dihydrouridine in tRNA + NAD(+) = a uridine in tRNA + NADH + H(+)</text>
        <dbReference type="Rhea" id="RHEA:54452"/>
        <dbReference type="Rhea" id="RHEA-COMP:13339"/>
        <dbReference type="Rhea" id="RHEA-COMP:13887"/>
        <dbReference type="ChEBI" id="CHEBI:15378"/>
        <dbReference type="ChEBI" id="CHEBI:57540"/>
        <dbReference type="ChEBI" id="CHEBI:57945"/>
        <dbReference type="ChEBI" id="CHEBI:65315"/>
        <dbReference type="ChEBI" id="CHEBI:74443"/>
    </reaction>
</comment>
<keyword evidence="5 12" id="KW-0288">FMN</keyword>
<dbReference type="PANTHER" id="PTHR45846:SF1">
    <property type="entry name" value="TRNA-DIHYDROURIDINE(47) SYNTHASE [NAD(P)(+)]-LIKE"/>
    <property type="match status" value="1"/>
</dbReference>
<name>A0AA44BGD8_9CLOT</name>
<proteinExistence type="inferred from homology"/>
<feature type="active site" description="Proton donor" evidence="13">
    <location>
        <position position="101"/>
    </location>
</feature>
<keyword evidence="4 12" id="KW-0285">Flavoprotein</keyword>
<keyword evidence="3" id="KW-0820">tRNA-binding</keyword>
<evidence type="ECO:0000256" key="12">
    <source>
        <dbReference type="PIRNR" id="PIRNR006621"/>
    </source>
</evidence>
<keyword evidence="17" id="KW-1185">Reference proteome</keyword>
<dbReference type="PANTHER" id="PTHR45846">
    <property type="entry name" value="TRNA-DIHYDROURIDINE(47) SYNTHASE [NAD(P)(+)]-LIKE"/>
    <property type="match status" value="1"/>
</dbReference>
<dbReference type="RefSeq" id="WP_160723606.1">
    <property type="nucleotide sequence ID" value="NZ_SUMG01000044.1"/>
</dbReference>
<evidence type="ECO:0000256" key="5">
    <source>
        <dbReference type="ARBA" id="ARBA00022643"/>
    </source>
</evidence>
<comment type="similarity">
    <text evidence="12">Belongs to the dus family.</text>
</comment>
<dbReference type="EC" id="1.3.1.-" evidence="12"/>
<dbReference type="GO" id="GO:0000049">
    <property type="term" value="F:tRNA binding"/>
    <property type="evidence" value="ECO:0007669"/>
    <property type="project" value="UniProtKB-KW"/>
</dbReference>
<evidence type="ECO:0000256" key="8">
    <source>
        <dbReference type="ARBA" id="ARBA00022884"/>
    </source>
</evidence>
<dbReference type="InterPro" id="IPR018517">
    <property type="entry name" value="tRNA_hU_synthase_CS"/>
</dbReference>
<feature type="domain" description="DUS-like FMN-binding" evidence="15">
    <location>
        <begin position="11"/>
        <end position="312"/>
    </location>
</feature>
<comment type="caution">
    <text evidence="16">The sequence shown here is derived from an EMBL/GenBank/DDBJ whole genome shotgun (WGS) entry which is preliminary data.</text>
</comment>
<dbReference type="PIRSF" id="PIRSF006621">
    <property type="entry name" value="Dus"/>
    <property type="match status" value="1"/>
</dbReference>
<evidence type="ECO:0000313" key="17">
    <source>
        <dbReference type="Proteomes" id="UP000449710"/>
    </source>
</evidence>
<comment type="catalytic activity">
    <reaction evidence="10">
        <text>a 5,6-dihydrouridine in tRNA + NADP(+) = a uridine in tRNA + NADPH + H(+)</text>
        <dbReference type="Rhea" id="RHEA:23624"/>
        <dbReference type="Rhea" id="RHEA-COMP:13339"/>
        <dbReference type="Rhea" id="RHEA-COMP:13887"/>
        <dbReference type="ChEBI" id="CHEBI:15378"/>
        <dbReference type="ChEBI" id="CHEBI:57783"/>
        <dbReference type="ChEBI" id="CHEBI:58349"/>
        <dbReference type="ChEBI" id="CHEBI:65315"/>
        <dbReference type="ChEBI" id="CHEBI:74443"/>
    </reaction>
</comment>
<keyword evidence="8" id="KW-0694">RNA-binding</keyword>
<evidence type="ECO:0000256" key="14">
    <source>
        <dbReference type="PIRSR" id="PIRSR006621-2"/>
    </source>
</evidence>